<feature type="domain" description="DFDF" evidence="3">
    <location>
        <begin position="538"/>
        <end position="574"/>
    </location>
</feature>
<sequence>MATESPQSTSASSADSYIGSSISLISKSDIRYEGVLFHISPLESTIGLKNVRSFGTEGRRKDGPQFLPSDRVYDYIYFRGSDIKDLQVLPSVPVQSAPAIPNDPAIIHACSFPPATSSASLPPAHTDSVTNLSSTSQLGLLGSVLQGSMPQYQPVGNVRSWVPSPLPNVNSNELGTSIYLEGLKGSSGLSHLQQQTLLGVGSPPGLLVSPQQQQMQYSTVDTSKPSGGLNLPEVPRPLLPPVYAGALNSTPAPIPLSALASNIHLGGSTSVASSDVLGPMANYEPNTSPSSTLSPCLTLVSPFTSAAHRDNTVAQVGDKTASMLSSTSPYQGLPTSSPSTVGTSGSNYIEAPTPSLVTPDQLSKSPALNPPTKTSLPLQTAQKDIEVVQASTSEPIPLESKEAKTPLSSSRKIPNIMIMGLNVEEEMGFYFFKLMKWYFHAFHFYIYFQQHGAALHGYRSLRSHVGGRENKLNGTMSPSYQSKKAHLRGQGNGLYGTASRTHLSYEGHGWGKEKMMKGAASSYCHGNMGRGAWGRTNRPSKSITKFTEDFDFEAMNEKFNKEEVWGQLGKSVKVKSKDNMNTSDSDEENLQHEDADGLPKVEMKPVYVKDDFFDSLSSTTFHHEAKKKVKLHQQRKLDMETFGYFQTSRGGRGGRGTGRGGGWSRSGRYGRGGYGRAGRGIWSSVT</sequence>
<proteinExistence type="predicted"/>
<dbReference type="PROSITE" id="PS51512">
    <property type="entry name" value="DFDF"/>
    <property type="match status" value="1"/>
</dbReference>
<dbReference type="SMART" id="SM01199">
    <property type="entry name" value="FDF"/>
    <property type="match status" value="1"/>
</dbReference>
<dbReference type="Proteomes" id="UP001054252">
    <property type="component" value="Unassembled WGS sequence"/>
</dbReference>
<dbReference type="EMBL" id="BPVZ01000068">
    <property type="protein sequence ID" value="GKV25113.1"/>
    <property type="molecule type" value="Genomic_DNA"/>
</dbReference>
<dbReference type="AlphaFoldDB" id="A0AAV5KKG6"/>
<feature type="domain" description="FFD box profile" evidence="4">
    <location>
        <begin position="605"/>
        <end position="620"/>
    </location>
</feature>
<evidence type="ECO:0000313" key="6">
    <source>
        <dbReference type="EMBL" id="GKV25113.1"/>
    </source>
</evidence>
<dbReference type="PROSITE" id="PS51513">
    <property type="entry name" value="FFD"/>
    <property type="match status" value="1"/>
</dbReference>
<dbReference type="PANTHER" id="PTHR13586:SF0">
    <property type="entry name" value="TRAILER HITCH, ISOFORM H"/>
    <property type="match status" value="1"/>
</dbReference>
<dbReference type="InterPro" id="IPR025609">
    <property type="entry name" value="Lsm14-like_N"/>
</dbReference>
<dbReference type="GO" id="GO:0034063">
    <property type="term" value="P:stress granule assembly"/>
    <property type="evidence" value="ECO:0007669"/>
    <property type="project" value="TreeGrafter"/>
</dbReference>
<feature type="region of interest" description="Disordered" evidence="2">
    <location>
        <begin position="318"/>
        <end position="377"/>
    </location>
</feature>
<feature type="compositionally biased region" description="Gly residues" evidence="2">
    <location>
        <begin position="650"/>
        <end position="678"/>
    </location>
</feature>
<gene>
    <name evidence="6" type="ORF">SLEP1_g34603</name>
</gene>
<evidence type="ECO:0000259" key="5">
    <source>
        <dbReference type="PROSITE" id="PS52002"/>
    </source>
</evidence>
<evidence type="ECO:0000256" key="2">
    <source>
        <dbReference type="SAM" id="MobiDB-lite"/>
    </source>
</evidence>
<dbReference type="SMART" id="SM01271">
    <property type="entry name" value="LSM14"/>
    <property type="match status" value="1"/>
</dbReference>
<feature type="region of interest" description="Disordered" evidence="2">
    <location>
        <begin position="648"/>
        <end position="686"/>
    </location>
</feature>
<name>A0AAV5KKG6_9ROSI</name>
<dbReference type="PROSITE" id="PS52002">
    <property type="entry name" value="SM"/>
    <property type="match status" value="1"/>
</dbReference>
<comment type="caution">
    <text evidence="6">The sequence shown here is derived from an EMBL/GenBank/DDBJ whole genome shotgun (WGS) entry which is preliminary data.</text>
</comment>
<dbReference type="Gene3D" id="2.30.30.100">
    <property type="match status" value="1"/>
</dbReference>
<dbReference type="Pfam" id="PF12701">
    <property type="entry name" value="LSM14"/>
    <property type="match status" value="1"/>
</dbReference>
<accession>A0AAV5KKG6</accession>
<feature type="compositionally biased region" description="Low complexity" evidence="2">
    <location>
        <begin position="334"/>
        <end position="346"/>
    </location>
</feature>
<dbReference type="InterPro" id="IPR010920">
    <property type="entry name" value="LSM_dom_sf"/>
</dbReference>
<dbReference type="GO" id="GO:0003729">
    <property type="term" value="F:mRNA binding"/>
    <property type="evidence" value="ECO:0007669"/>
    <property type="project" value="TreeGrafter"/>
</dbReference>
<evidence type="ECO:0000259" key="3">
    <source>
        <dbReference type="PROSITE" id="PS51512"/>
    </source>
</evidence>
<evidence type="ECO:0000313" key="7">
    <source>
        <dbReference type="Proteomes" id="UP001054252"/>
    </source>
</evidence>
<evidence type="ECO:0000259" key="4">
    <source>
        <dbReference type="PROSITE" id="PS51513"/>
    </source>
</evidence>
<feature type="domain" description="Sm" evidence="5">
    <location>
        <begin position="9"/>
        <end position="92"/>
    </location>
</feature>
<dbReference type="InterPro" id="IPR025762">
    <property type="entry name" value="DFDF"/>
</dbReference>
<dbReference type="CDD" id="cd01736">
    <property type="entry name" value="LSm14_N"/>
    <property type="match status" value="1"/>
</dbReference>
<keyword evidence="7" id="KW-1185">Reference proteome</keyword>
<protein>
    <recommendedName>
        <fullName evidence="8">Protein decapping 5-like</fullName>
    </recommendedName>
</protein>
<dbReference type="InterPro" id="IPR047575">
    <property type="entry name" value="Sm"/>
</dbReference>
<dbReference type="SUPFAM" id="SSF50182">
    <property type="entry name" value="Sm-like ribonucleoproteins"/>
    <property type="match status" value="1"/>
</dbReference>
<dbReference type="GO" id="GO:0033962">
    <property type="term" value="P:P-body assembly"/>
    <property type="evidence" value="ECO:0007669"/>
    <property type="project" value="TreeGrafter"/>
</dbReference>
<feature type="compositionally biased region" description="Polar residues" evidence="2">
    <location>
        <begin position="355"/>
        <end position="377"/>
    </location>
</feature>
<dbReference type="GO" id="GO:0000932">
    <property type="term" value="C:P-body"/>
    <property type="evidence" value="ECO:0007669"/>
    <property type="project" value="TreeGrafter"/>
</dbReference>
<feature type="short sequence motif" description="FFD box" evidence="1">
    <location>
        <begin position="605"/>
        <end position="620"/>
    </location>
</feature>
<reference evidence="6 7" key="1">
    <citation type="journal article" date="2021" name="Commun. Biol.">
        <title>The genome of Shorea leprosula (Dipterocarpaceae) highlights the ecological relevance of drought in aseasonal tropical rainforests.</title>
        <authorList>
            <person name="Ng K.K.S."/>
            <person name="Kobayashi M.J."/>
            <person name="Fawcett J.A."/>
            <person name="Hatakeyama M."/>
            <person name="Paape T."/>
            <person name="Ng C.H."/>
            <person name="Ang C.C."/>
            <person name="Tnah L.H."/>
            <person name="Lee C.T."/>
            <person name="Nishiyama T."/>
            <person name="Sese J."/>
            <person name="O'Brien M.J."/>
            <person name="Copetti D."/>
            <person name="Mohd Noor M.I."/>
            <person name="Ong R.C."/>
            <person name="Putra M."/>
            <person name="Sireger I.Z."/>
            <person name="Indrioko S."/>
            <person name="Kosugi Y."/>
            <person name="Izuno A."/>
            <person name="Isagi Y."/>
            <person name="Lee S.L."/>
            <person name="Shimizu K.K."/>
        </authorList>
    </citation>
    <scope>NUCLEOTIDE SEQUENCE [LARGE SCALE GENOMIC DNA]</scope>
    <source>
        <strain evidence="6">214</strain>
    </source>
</reference>
<organism evidence="6 7">
    <name type="scientific">Rubroshorea leprosula</name>
    <dbReference type="NCBI Taxonomy" id="152421"/>
    <lineage>
        <taxon>Eukaryota</taxon>
        <taxon>Viridiplantae</taxon>
        <taxon>Streptophyta</taxon>
        <taxon>Embryophyta</taxon>
        <taxon>Tracheophyta</taxon>
        <taxon>Spermatophyta</taxon>
        <taxon>Magnoliopsida</taxon>
        <taxon>eudicotyledons</taxon>
        <taxon>Gunneridae</taxon>
        <taxon>Pentapetalae</taxon>
        <taxon>rosids</taxon>
        <taxon>malvids</taxon>
        <taxon>Malvales</taxon>
        <taxon>Dipterocarpaceae</taxon>
        <taxon>Rubroshorea</taxon>
    </lineage>
</organism>
<evidence type="ECO:0000256" key="1">
    <source>
        <dbReference type="PROSITE-ProRule" id="PRU00846"/>
    </source>
</evidence>
<dbReference type="InterPro" id="IPR025761">
    <property type="entry name" value="FFD_box"/>
</dbReference>
<dbReference type="PANTHER" id="PTHR13586">
    <property type="entry name" value="SCD6 PROTEIN-RELATED"/>
    <property type="match status" value="1"/>
</dbReference>
<dbReference type="InterPro" id="IPR019050">
    <property type="entry name" value="FDF_dom"/>
</dbReference>
<dbReference type="Pfam" id="PF09532">
    <property type="entry name" value="FDF"/>
    <property type="match status" value="1"/>
</dbReference>
<evidence type="ECO:0008006" key="8">
    <source>
        <dbReference type="Google" id="ProtNLM"/>
    </source>
</evidence>